<dbReference type="AlphaFoldDB" id="A0A0F9ZHH3"/>
<dbReference type="CDD" id="cd18809">
    <property type="entry name" value="SF1_C_RecD"/>
    <property type="match status" value="1"/>
</dbReference>
<dbReference type="GO" id="GO:0005524">
    <property type="term" value="F:ATP binding"/>
    <property type="evidence" value="ECO:0007669"/>
    <property type="project" value="UniProtKB-KW"/>
</dbReference>
<protein>
    <recommendedName>
        <fullName evidence="3">UvrD-like helicase C-terminal domain-containing protein</fullName>
    </recommendedName>
</protein>
<name>A0A0F9ZHH3_9BACT</name>
<comment type="caution">
    <text evidence="4">The sequence shown here is derived from an EMBL/GenBank/DDBJ whole genome shotgun (WGS) entry which is preliminary data.</text>
</comment>
<reference evidence="4" key="1">
    <citation type="journal article" date="2015" name="Nature">
        <title>rRNA introns, odd ribosomes, and small enigmatic genomes across a large radiation of phyla.</title>
        <authorList>
            <person name="Brown C.T."/>
            <person name="Hug L.A."/>
            <person name="Thomas B.C."/>
            <person name="Sharon I."/>
            <person name="Castelle C.J."/>
            <person name="Singh A."/>
            <person name="Wilkins M.J."/>
            <person name="Williams K.H."/>
            <person name="Banfield J.F."/>
        </authorList>
    </citation>
    <scope>NUCLEOTIDE SEQUENCE [LARGE SCALE GENOMIC DNA]</scope>
</reference>
<dbReference type="Pfam" id="PF13245">
    <property type="entry name" value="AAA_19"/>
    <property type="match status" value="1"/>
</dbReference>
<dbReference type="EMBL" id="LBOV01000013">
    <property type="protein sequence ID" value="KKP43569.1"/>
    <property type="molecule type" value="Genomic_DNA"/>
</dbReference>
<dbReference type="InterPro" id="IPR027785">
    <property type="entry name" value="UvrD-like_helicase_C"/>
</dbReference>
<keyword evidence="2" id="KW-0067">ATP-binding</keyword>
<proteinExistence type="predicted"/>
<evidence type="ECO:0000313" key="4">
    <source>
        <dbReference type="EMBL" id="KKP43569.1"/>
    </source>
</evidence>
<dbReference type="Gene3D" id="2.30.30.940">
    <property type="match status" value="1"/>
</dbReference>
<dbReference type="Gene3D" id="3.40.50.300">
    <property type="entry name" value="P-loop containing nucleotide triphosphate hydrolases"/>
    <property type="match status" value="2"/>
</dbReference>
<dbReference type="Pfam" id="PF13538">
    <property type="entry name" value="UvrD_C_2"/>
    <property type="match status" value="1"/>
</dbReference>
<gene>
    <name evidence="4" type="ORF">UR34_C0013G0004</name>
</gene>
<organism evidence="4">
    <name type="scientific">candidate division WS6 bacterium GW2011_GWC1_33_20</name>
    <dbReference type="NCBI Taxonomy" id="1619089"/>
    <lineage>
        <taxon>Bacteria</taxon>
        <taxon>Candidatus Dojkabacteria</taxon>
    </lineage>
</organism>
<feature type="domain" description="UvrD-like helicase C-terminal" evidence="3">
    <location>
        <begin position="337"/>
        <end position="386"/>
    </location>
</feature>
<sequence length="387" mass="44976">MKDIQLSKPQINILEKILDWLKSPNSQYITLGGYAGTGKTTLVGYLRESIKKEFPKYKIAFCSYTGKATRVMRRKLKETSQLDNKDYLGTIHRLIYKPILDDDDNIVGWERIQIEDFKYDLIIVDESSMVTEDIWNDLLQYKKPILAIGDHGQLPPINSSFNLMSNPLFKLEEIYRQELQNPIIKLSEIARKYGSIPYGELSSTVKKVKREDSDTNDLLQNLFESFNSETLVLCGYNHTRVTLNKAIRSLHFDTPNPQVGDRVICLKNNRIYDVFNGMTGTILYISKEGKGSNKYYDCEIALDYEDLPFFGKISIEQFNSSEFKNTKIEDMNYFDFGYALTVHKAQGSQAKRVILFEERFSKMDDDTFRRWLYTGVTRAEQELYIIK</sequence>
<dbReference type="Proteomes" id="UP000034302">
    <property type="component" value="Unassembled WGS sequence"/>
</dbReference>
<evidence type="ECO:0000256" key="2">
    <source>
        <dbReference type="ARBA" id="ARBA00022840"/>
    </source>
</evidence>
<dbReference type="GO" id="GO:0003678">
    <property type="term" value="F:DNA helicase activity"/>
    <property type="evidence" value="ECO:0007669"/>
    <property type="project" value="UniProtKB-ARBA"/>
</dbReference>
<evidence type="ECO:0000256" key="1">
    <source>
        <dbReference type="ARBA" id="ARBA00022741"/>
    </source>
</evidence>
<dbReference type="InterPro" id="IPR027417">
    <property type="entry name" value="P-loop_NTPase"/>
</dbReference>
<dbReference type="PANTHER" id="PTHR43788">
    <property type="entry name" value="DNA2/NAM7 HELICASE FAMILY MEMBER"/>
    <property type="match status" value="1"/>
</dbReference>
<keyword evidence="1" id="KW-0547">Nucleotide-binding</keyword>
<dbReference type="PATRIC" id="fig|1619089.3.peg.549"/>
<dbReference type="PANTHER" id="PTHR43788:SF6">
    <property type="entry name" value="DNA HELICASE B"/>
    <property type="match status" value="1"/>
</dbReference>
<accession>A0A0F9ZHH3</accession>
<evidence type="ECO:0000259" key="3">
    <source>
        <dbReference type="Pfam" id="PF13538"/>
    </source>
</evidence>
<dbReference type="SUPFAM" id="SSF52540">
    <property type="entry name" value="P-loop containing nucleoside triphosphate hydrolases"/>
    <property type="match status" value="1"/>
</dbReference>
<dbReference type="InterPro" id="IPR050534">
    <property type="entry name" value="Coronavir_polyprotein_1ab"/>
</dbReference>